<dbReference type="AlphaFoldDB" id="A0A2J6SX39"/>
<dbReference type="RefSeq" id="XP_024732236.1">
    <property type="nucleotide sequence ID" value="XM_024886005.1"/>
</dbReference>
<keyword evidence="4 8" id="KW-0812">Transmembrane</keyword>
<dbReference type="OrthoDB" id="3828420at2759"/>
<evidence type="ECO:0000256" key="1">
    <source>
        <dbReference type="ARBA" id="ARBA00004370"/>
    </source>
</evidence>
<evidence type="ECO:0000256" key="7">
    <source>
        <dbReference type="ARBA" id="ARBA00023180"/>
    </source>
</evidence>
<dbReference type="EMBL" id="KZ613856">
    <property type="protein sequence ID" value="PMD55332.1"/>
    <property type="molecule type" value="Genomic_DNA"/>
</dbReference>
<dbReference type="STRING" id="1095630.A0A2J6SX39"/>
<evidence type="ECO:0000256" key="3">
    <source>
        <dbReference type="ARBA" id="ARBA00022679"/>
    </source>
</evidence>
<evidence type="ECO:0000256" key="4">
    <source>
        <dbReference type="ARBA" id="ARBA00022692"/>
    </source>
</evidence>
<feature type="transmembrane region" description="Helical" evidence="8">
    <location>
        <begin position="298"/>
        <end position="320"/>
    </location>
</feature>
<keyword evidence="2" id="KW-0328">Glycosyltransferase</keyword>
<name>A0A2J6SX39_9HELO</name>
<comment type="subcellular location">
    <subcellularLocation>
        <location evidence="1">Membrane</location>
    </subcellularLocation>
</comment>
<dbReference type="InParanoid" id="A0A2J6SX39"/>
<dbReference type="GO" id="GO:0016757">
    <property type="term" value="F:glycosyltransferase activity"/>
    <property type="evidence" value="ECO:0007669"/>
    <property type="project" value="UniProtKB-KW"/>
</dbReference>
<dbReference type="InterPro" id="IPR029044">
    <property type="entry name" value="Nucleotide-diphossugar_trans"/>
</dbReference>
<dbReference type="Proteomes" id="UP000235371">
    <property type="component" value="Unassembled WGS sequence"/>
</dbReference>
<keyword evidence="7" id="KW-0325">Glycoprotein</keyword>
<reference evidence="9 10" key="1">
    <citation type="submission" date="2016-04" db="EMBL/GenBank/DDBJ databases">
        <title>A degradative enzymes factory behind the ericoid mycorrhizal symbiosis.</title>
        <authorList>
            <consortium name="DOE Joint Genome Institute"/>
            <person name="Martino E."/>
            <person name="Morin E."/>
            <person name="Grelet G."/>
            <person name="Kuo A."/>
            <person name="Kohler A."/>
            <person name="Daghino S."/>
            <person name="Barry K."/>
            <person name="Choi C."/>
            <person name="Cichocki N."/>
            <person name="Clum A."/>
            <person name="Copeland A."/>
            <person name="Hainaut M."/>
            <person name="Haridas S."/>
            <person name="Labutti K."/>
            <person name="Lindquist E."/>
            <person name="Lipzen A."/>
            <person name="Khouja H.-R."/>
            <person name="Murat C."/>
            <person name="Ohm R."/>
            <person name="Olson A."/>
            <person name="Spatafora J."/>
            <person name="Veneault-Fourrey C."/>
            <person name="Henrissat B."/>
            <person name="Grigoriev I."/>
            <person name="Martin F."/>
            <person name="Perotto S."/>
        </authorList>
    </citation>
    <scope>NUCLEOTIDE SEQUENCE [LARGE SCALE GENOMIC DNA]</scope>
    <source>
        <strain evidence="9 10">E</strain>
    </source>
</reference>
<dbReference type="Pfam" id="PF13641">
    <property type="entry name" value="Glyco_tranf_2_3"/>
    <property type="match status" value="1"/>
</dbReference>
<protein>
    <submittedName>
        <fullName evidence="9">Glycosyltransferase family 2 protein</fullName>
    </submittedName>
</protein>
<dbReference type="SUPFAM" id="SSF53448">
    <property type="entry name" value="Nucleotide-diphospho-sugar transferases"/>
    <property type="match status" value="1"/>
</dbReference>
<gene>
    <name evidence="9" type="ORF">K444DRAFT_655325</name>
</gene>
<feature type="transmembrane region" description="Helical" evidence="8">
    <location>
        <begin position="234"/>
        <end position="254"/>
    </location>
</feature>
<evidence type="ECO:0000313" key="9">
    <source>
        <dbReference type="EMBL" id="PMD55332.1"/>
    </source>
</evidence>
<dbReference type="GeneID" id="36594082"/>
<evidence type="ECO:0000256" key="5">
    <source>
        <dbReference type="ARBA" id="ARBA00022989"/>
    </source>
</evidence>
<keyword evidence="3 9" id="KW-0808">Transferase</keyword>
<evidence type="ECO:0000256" key="6">
    <source>
        <dbReference type="ARBA" id="ARBA00023136"/>
    </source>
</evidence>
<evidence type="ECO:0000256" key="8">
    <source>
        <dbReference type="SAM" id="Phobius"/>
    </source>
</evidence>
<keyword evidence="6 8" id="KW-0472">Membrane</keyword>
<evidence type="ECO:0000256" key="2">
    <source>
        <dbReference type="ARBA" id="ARBA00022676"/>
    </source>
</evidence>
<accession>A0A2J6SX39</accession>
<dbReference type="InterPro" id="IPR052427">
    <property type="entry name" value="Glycosyltrans_GT2/GT47"/>
</dbReference>
<sequence>MTAAPPTIIIPIINIDVNDLLQTIQSMLACHPFQIFLVTRESEYGILQKFAKSINADLKVLKVPVANKRRQLCQAIPLVKTKILVLADGDVKWPSTILPWLLAPFEDPKIGGVGTSQRVTRPESGSFIERCWNWWGRAYIERRNFEISATHWIDGGTSCMSGRTHAVRTEILNSRAFLSAFQEERWGEHLLNADDDNFVTRWLFANRWKTWVQYNQYCEVETTLENSSKFLKQLHLWCLYALHLTMFINFALIIDPLLFWLCCQCTASYWYRAAFLIWLFSSKVVKLIGLFKCNPWDIFFLPLSILFGYYHSFIKIWAFLTLHQTSWSQ</sequence>
<dbReference type="PANTHER" id="PTHR47844">
    <property type="entry name" value="SYNTHASE CPS1, PUTATIVE (AFU_ORTHOLOGUE AFUA_7G02500)-RELATED"/>
    <property type="match status" value="1"/>
</dbReference>
<proteinExistence type="predicted"/>
<keyword evidence="10" id="KW-1185">Reference proteome</keyword>
<dbReference type="PANTHER" id="PTHR47844:SF1">
    <property type="entry name" value="EXOSTOSIN-LIKE 2"/>
    <property type="match status" value="1"/>
</dbReference>
<dbReference type="Gene3D" id="3.90.550.10">
    <property type="entry name" value="Spore Coat Polysaccharide Biosynthesis Protein SpsA, Chain A"/>
    <property type="match status" value="1"/>
</dbReference>
<evidence type="ECO:0000313" key="10">
    <source>
        <dbReference type="Proteomes" id="UP000235371"/>
    </source>
</evidence>
<dbReference type="GO" id="GO:0016020">
    <property type="term" value="C:membrane"/>
    <property type="evidence" value="ECO:0007669"/>
    <property type="project" value="UniProtKB-SubCell"/>
</dbReference>
<keyword evidence="5 8" id="KW-1133">Transmembrane helix</keyword>
<feature type="transmembrane region" description="Helical" evidence="8">
    <location>
        <begin position="269"/>
        <end position="291"/>
    </location>
</feature>
<organism evidence="9 10">
    <name type="scientific">Hyaloscypha bicolor E</name>
    <dbReference type="NCBI Taxonomy" id="1095630"/>
    <lineage>
        <taxon>Eukaryota</taxon>
        <taxon>Fungi</taxon>
        <taxon>Dikarya</taxon>
        <taxon>Ascomycota</taxon>
        <taxon>Pezizomycotina</taxon>
        <taxon>Leotiomycetes</taxon>
        <taxon>Helotiales</taxon>
        <taxon>Hyaloscyphaceae</taxon>
        <taxon>Hyaloscypha</taxon>
        <taxon>Hyaloscypha bicolor</taxon>
    </lineage>
</organism>